<dbReference type="PANTHER" id="PTHR45588:SF1">
    <property type="entry name" value="WW DOMAIN-CONTAINING PROTEIN"/>
    <property type="match status" value="1"/>
</dbReference>
<dbReference type="EMBL" id="CP000453">
    <property type="protein sequence ID" value="ABI56666.1"/>
    <property type="molecule type" value="Genomic_DNA"/>
</dbReference>
<protein>
    <submittedName>
        <fullName evidence="2">Tetratricopeptide TPR_2 repeat protein</fullName>
    </submittedName>
</protein>
<dbReference type="RefSeq" id="WP_011629061.1">
    <property type="nucleotide sequence ID" value="NC_008340.1"/>
</dbReference>
<dbReference type="eggNOG" id="COG0457">
    <property type="taxonomic scope" value="Bacteria"/>
</dbReference>
<dbReference type="PROSITE" id="PS50005">
    <property type="entry name" value="TPR"/>
    <property type="match status" value="1"/>
</dbReference>
<dbReference type="InterPro" id="IPR011990">
    <property type="entry name" value="TPR-like_helical_dom_sf"/>
</dbReference>
<dbReference type="HOGENOM" id="CLU_011527_1_0_6"/>
<dbReference type="Pfam" id="PF13428">
    <property type="entry name" value="TPR_14"/>
    <property type="match status" value="1"/>
</dbReference>
<sequence length="533" mass="57917">MASRLQKPFWSGIALGWGLAVAPGLVPAGDEGPILYYENLGDYSRAVTTDSESAQAWFDQGLRLAYGFARQAAADAFLQATRHDPDCALCHWGAAWVLGPYQNNPGGVGERAEAAAAAQAALRALSRAEAVAPWEQALVEAMAQRYPDGSDQAAATAPYAEAMERAAVAHPDDPDVQTLYAEALMMFRPWDLHDEEEGPYPETQAAVQALEGVLADHPQHPGACHLYIHAVEAWEPQRAEACADRLADAIPGVSHIQHMPSHIYMHVGRFGDAVHQNQQARIMDQAAARGAGVSVYPTHNTAMLAFAAWMDGQSGVALSAARDLARESPGDAFHYDLLLARFGRWDQLADRDDRPEMPFQAGMWHFAQGLAALRSRGPEAASGDLQALRRIRDNTPEEATYQFFGHPKQDLLGIAEEILAAEVALAEGRDVDAEAALREAVRLEDGLPYSEPEPWPIPARHVLGAVLLEIGDAEEAESVYREALSVHPDNGWALRGLQQSLAAQGKAAEARQVAEAFEQAWQRADIWLPGSRF</sequence>
<dbReference type="SUPFAM" id="SSF48452">
    <property type="entry name" value="TPR-like"/>
    <property type="match status" value="2"/>
</dbReference>
<proteinExistence type="predicted"/>
<evidence type="ECO:0000313" key="2">
    <source>
        <dbReference type="EMBL" id="ABI56666.1"/>
    </source>
</evidence>
<keyword evidence="3" id="KW-1185">Reference proteome</keyword>
<dbReference type="KEGG" id="aeh:Mlg_1317"/>
<dbReference type="OrthoDB" id="9778494at2"/>
<keyword evidence="1" id="KW-0802">TPR repeat</keyword>
<dbReference type="Gene3D" id="1.25.40.10">
    <property type="entry name" value="Tetratricopeptide repeat domain"/>
    <property type="match status" value="2"/>
</dbReference>
<reference evidence="3" key="1">
    <citation type="submission" date="2006-08" db="EMBL/GenBank/DDBJ databases">
        <title>Complete sequence of Alkalilimnicola ehrilichei MLHE-1.</title>
        <authorList>
            <person name="Copeland A."/>
            <person name="Lucas S."/>
            <person name="Lapidus A."/>
            <person name="Barry K."/>
            <person name="Detter J.C."/>
            <person name="Glavina del Rio T."/>
            <person name="Hammon N."/>
            <person name="Israni S."/>
            <person name="Dalin E."/>
            <person name="Tice H."/>
            <person name="Pitluck S."/>
            <person name="Sims D."/>
            <person name="Brettin T."/>
            <person name="Bruce D."/>
            <person name="Han C."/>
            <person name="Tapia R."/>
            <person name="Gilna P."/>
            <person name="Schmutz J."/>
            <person name="Larimer F."/>
            <person name="Land M."/>
            <person name="Hauser L."/>
            <person name="Kyrpides N."/>
            <person name="Mikhailova N."/>
            <person name="Oremland R.S."/>
            <person name="Hoeft S.E."/>
            <person name="Switzer-Blum J."/>
            <person name="Kulp T."/>
            <person name="King G."/>
            <person name="Tabita R."/>
            <person name="Witte B."/>
            <person name="Santini J.M."/>
            <person name="Basu P."/>
            <person name="Hollibaugh J.T."/>
            <person name="Xie G."/>
            <person name="Stolz J.F."/>
            <person name="Richardson P."/>
        </authorList>
    </citation>
    <scope>NUCLEOTIDE SEQUENCE [LARGE SCALE GENOMIC DNA]</scope>
    <source>
        <strain evidence="3">ATCC BAA-1101 / DSM 17681 / MLHE-1</strain>
    </source>
</reference>
<organism evidence="2 3">
    <name type="scientific">Alkalilimnicola ehrlichii (strain ATCC BAA-1101 / DSM 17681 / MLHE-1)</name>
    <dbReference type="NCBI Taxonomy" id="187272"/>
    <lineage>
        <taxon>Bacteria</taxon>
        <taxon>Pseudomonadati</taxon>
        <taxon>Pseudomonadota</taxon>
        <taxon>Gammaproteobacteria</taxon>
        <taxon>Chromatiales</taxon>
        <taxon>Ectothiorhodospiraceae</taxon>
        <taxon>Alkalilimnicola</taxon>
    </lineage>
</organism>
<dbReference type="Proteomes" id="UP000001962">
    <property type="component" value="Chromosome"/>
</dbReference>
<feature type="repeat" description="TPR" evidence="1">
    <location>
        <begin position="457"/>
        <end position="490"/>
    </location>
</feature>
<dbReference type="InterPro" id="IPR019734">
    <property type="entry name" value="TPR_rpt"/>
</dbReference>
<evidence type="ECO:0000313" key="3">
    <source>
        <dbReference type="Proteomes" id="UP000001962"/>
    </source>
</evidence>
<evidence type="ECO:0000256" key="1">
    <source>
        <dbReference type="PROSITE-ProRule" id="PRU00339"/>
    </source>
</evidence>
<dbReference type="PROSITE" id="PS50293">
    <property type="entry name" value="TPR_REGION"/>
    <property type="match status" value="1"/>
</dbReference>
<accession>Q0A921</accession>
<dbReference type="PANTHER" id="PTHR45588">
    <property type="entry name" value="TPR DOMAIN-CONTAINING PROTEIN"/>
    <property type="match status" value="1"/>
</dbReference>
<name>Q0A921_ALKEH</name>
<dbReference type="AlphaFoldDB" id="Q0A921"/>
<gene>
    <name evidence="2" type="ordered locus">Mlg_1317</name>
</gene>